<feature type="repeat" description="WD" evidence="1">
    <location>
        <begin position="150"/>
        <end position="192"/>
    </location>
</feature>
<keyword evidence="4" id="KW-1185">Reference proteome</keyword>
<dbReference type="SUPFAM" id="SSF101908">
    <property type="entry name" value="Putative isomerase YbhE"/>
    <property type="match status" value="1"/>
</dbReference>
<keyword evidence="1" id="KW-0853">WD repeat</keyword>
<sequence>MCSLALFPPPPPRGHVTLCERNNELIAVDGALNLYRWLISMRTSFHPHYLVRRFTSCMLIVHNSPLRAFAWHPHTAKLALALLDDSIRIFYVKSRTVPVLRHRCQRGVADLAWRPMAAAGLAVACRGAVVIWQVEPSSLSTRPSSCCVQVLNQPGPVTSLAWNPHGEMLIAASPASSSLKVWEVATERCITLPVHGAGGIANLSWSPDGAHLLVATLSPVIRSDRRQWKTERPPTYLCACWSPDGSILLFAVQGEHVIYSLRFTTGAGMQQSAQNKLSIVGGEVQMMTWDSTGERLAVLLRGENNIAIFKTRTHPLFELLPCGFVQGEEGTVPQLMSFFPTFGKGALLTVVSLQSAYYLALKNDLS</sequence>
<dbReference type="PROSITE" id="PS50082">
    <property type="entry name" value="WD_REPEATS_2"/>
    <property type="match status" value="1"/>
</dbReference>
<feature type="domain" description="Aladin seven-bladed propeller" evidence="2">
    <location>
        <begin position="62"/>
        <end position="352"/>
    </location>
</feature>
<accession>A0A8C4R2P6</accession>
<name>A0A8C4R2P6_EPTBU</name>
<reference evidence="3" key="1">
    <citation type="submission" date="2025-08" db="UniProtKB">
        <authorList>
            <consortium name="Ensembl"/>
        </authorList>
    </citation>
    <scope>IDENTIFICATION</scope>
</reference>
<dbReference type="Pfam" id="PF25460">
    <property type="entry name" value="Beta-prop_Aladin"/>
    <property type="match status" value="1"/>
</dbReference>
<dbReference type="InterPro" id="IPR015943">
    <property type="entry name" value="WD40/YVTN_repeat-like_dom_sf"/>
</dbReference>
<organism evidence="3 4">
    <name type="scientific">Eptatretus burgeri</name>
    <name type="common">Inshore hagfish</name>
    <dbReference type="NCBI Taxonomy" id="7764"/>
    <lineage>
        <taxon>Eukaryota</taxon>
        <taxon>Metazoa</taxon>
        <taxon>Chordata</taxon>
        <taxon>Craniata</taxon>
        <taxon>Vertebrata</taxon>
        <taxon>Cyclostomata</taxon>
        <taxon>Myxini</taxon>
        <taxon>Myxiniformes</taxon>
        <taxon>Myxinidae</taxon>
        <taxon>Eptatretinae</taxon>
        <taxon>Eptatretus</taxon>
    </lineage>
</organism>
<dbReference type="InterPro" id="IPR045139">
    <property type="entry name" value="Aladin"/>
</dbReference>
<dbReference type="AlphaFoldDB" id="A0A8C4R2P6"/>
<dbReference type="GeneTree" id="ENSGT00390000009446"/>
<reference evidence="3" key="2">
    <citation type="submission" date="2025-09" db="UniProtKB">
        <authorList>
            <consortium name="Ensembl"/>
        </authorList>
    </citation>
    <scope>IDENTIFICATION</scope>
</reference>
<dbReference type="Gene3D" id="2.130.10.10">
    <property type="entry name" value="YVTN repeat-like/Quinoprotein amine dehydrogenase"/>
    <property type="match status" value="1"/>
</dbReference>
<dbReference type="PANTHER" id="PTHR14494:SF0">
    <property type="entry name" value="ALADIN"/>
    <property type="match status" value="1"/>
</dbReference>
<dbReference type="PANTHER" id="PTHR14494">
    <property type="entry name" value="ALADIN/ADRACALIN/AAAS"/>
    <property type="match status" value="1"/>
</dbReference>
<proteinExistence type="predicted"/>
<dbReference type="Ensembl" id="ENSEBUT00000024855.1">
    <property type="protein sequence ID" value="ENSEBUP00000024279.1"/>
    <property type="gene ID" value="ENSEBUG00000014946.1"/>
</dbReference>
<dbReference type="SMART" id="SM00320">
    <property type="entry name" value="WD40"/>
    <property type="match status" value="3"/>
</dbReference>
<dbReference type="OMA" id="CICCENG"/>
<dbReference type="Proteomes" id="UP000694388">
    <property type="component" value="Unplaced"/>
</dbReference>
<dbReference type="GO" id="GO:0005643">
    <property type="term" value="C:nuclear pore"/>
    <property type="evidence" value="ECO:0007669"/>
    <property type="project" value="TreeGrafter"/>
</dbReference>
<evidence type="ECO:0000313" key="4">
    <source>
        <dbReference type="Proteomes" id="UP000694388"/>
    </source>
</evidence>
<dbReference type="GO" id="GO:0006913">
    <property type="term" value="P:nucleocytoplasmic transport"/>
    <property type="evidence" value="ECO:0007669"/>
    <property type="project" value="TreeGrafter"/>
</dbReference>
<evidence type="ECO:0000313" key="3">
    <source>
        <dbReference type="Ensembl" id="ENSEBUP00000024279.1"/>
    </source>
</evidence>
<evidence type="ECO:0000256" key="1">
    <source>
        <dbReference type="PROSITE-ProRule" id="PRU00221"/>
    </source>
</evidence>
<evidence type="ECO:0000259" key="2">
    <source>
        <dbReference type="Pfam" id="PF25460"/>
    </source>
</evidence>
<dbReference type="InterPro" id="IPR001680">
    <property type="entry name" value="WD40_rpt"/>
</dbReference>
<dbReference type="InterPro" id="IPR057403">
    <property type="entry name" value="Beta-prop_Aladin"/>
</dbReference>
<protein>
    <submittedName>
        <fullName evidence="3">Achalasia, adrenocortical insufficiency, alacrimia</fullName>
    </submittedName>
</protein>